<evidence type="ECO:0000313" key="1">
    <source>
        <dbReference type="EMBL" id="GID73397.1"/>
    </source>
</evidence>
<organism evidence="1 2">
    <name type="scientific">Paractinoplanes deccanensis</name>
    <dbReference type="NCBI Taxonomy" id="113561"/>
    <lineage>
        <taxon>Bacteria</taxon>
        <taxon>Bacillati</taxon>
        <taxon>Actinomycetota</taxon>
        <taxon>Actinomycetes</taxon>
        <taxon>Micromonosporales</taxon>
        <taxon>Micromonosporaceae</taxon>
        <taxon>Paractinoplanes</taxon>
    </lineage>
</organism>
<evidence type="ECO:0008006" key="3">
    <source>
        <dbReference type="Google" id="ProtNLM"/>
    </source>
</evidence>
<comment type="caution">
    <text evidence="1">The sequence shown here is derived from an EMBL/GenBank/DDBJ whole genome shotgun (WGS) entry which is preliminary data.</text>
</comment>
<dbReference type="EMBL" id="BOMI01000033">
    <property type="protein sequence ID" value="GID73397.1"/>
    <property type="molecule type" value="Genomic_DNA"/>
</dbReference>
<proteinExistence type="predicted"/>
<protein>
    <recommendedName>
        <fullName evidence="3">DUF1540 domain-containing protein</fullName>
    </recommendedName>
</protein>
<gene>
    <name evidence="1" type="ORF">Ade02nite_20380</name>
</gene>
<reference evidence="1 2" key="1">
    <citation type="submission" date="2021-01" db="EMBL/GenBank/DDBJ databases">
        <title>Whole genome shotgun sequence of Actinoplanes deccanensis NBRC 13994.</title>
        <authorList>
            <person name="Komaki H."/>
            <person name="Tamura T."/>
        </authorList>
    </citation>
    <scope>NUCLEOTIDE SEQUENCE [LARGE SCALE GENOMIC DNA]</scope>
    <source>
        <strain evidence="1 2">NBRC 13994</strain>
    </source>
</reference>
<sequence>MTVEFLMCQAPPRCTDDATQTITVQGTNHSKTVCGQDVCVEWAKTELCQDHPGAQLVVTPFNPYRVEAS</sequence>
<keyword evidence="2" id="KW-1185">Reference proteome</keyword>
<accession>A0ABQ3Y069</accession>
<dbReference type="RefSeq" id="WP_203761319.1">
    <property type="nucleotide sequence ID" value="NZ_BAAABO010000029.1"/>
</dbReference>
<dbReference type="Proteomes" id="UP000609879">
    <property type="component" value="Unassembled WGS sequence"/>
</dbReference>
<name>A0ABQ3Y069_9ACTN</name>
<evidence type="ECO:0000313" key="2">
    <source>
        <dbReference type="Proteomes" id="UP000609879"/>
    </source>
</evidence>